<dbReference type="CDD" id="cd05233">
    <property type="entry name" value="SDR_c"/>
    <property type="match status" value="1"/>
</dbReference>
<sequence>MMGSVLCFATFALLLSIVSDGTILCVSKGCIGDIAAIGTPDDWKYEPSDPKKNQIDLEGKHVLVIGDSRGMGRAVVLEFCRRVGASGRVLGGSRTRTESLDADLLAAGPCTYRHFVFDASNTTTFDYFKDDSQFRTQVVRPHAESADYARLRDEVGTFLLGRVDVVFKVAGVYVSGHMADIPWPEFDAARRAHLADHAIWDVVKHAMKEREDVVWVTAGSIDARIRIDSPAAGYTAAKTYQATWVDTMHYMTRQHPLYHKIKFLTVEPGPVNTTFAFEQNAIMPSLSDVACPLVVGRGPAWGLFLLNTPIFRTIQPDEVAQVILEAVVRRDVGKPFPDAQGNTIPNRITVWGPKKLYDPILGGGTLFFDGLLLDVDWAFRNVPSATLVDLPGNFFLGGKFVFQCDRQRMDDWADQYVGQNRSVPLEGKEELQTLTTVVFQSFVQIGLRGLWQYLSTHSILPPSLVQKIRENWTPLLGAEDPKDPDSVPESQEKVDSTFDVIGAGLYGLNEALNKVPFVMPSEKFTAPLFAPLSPLRSPKLNPTGFGIFDENERFEVQSLFPERVKRKPSSLKVECGDGEGNDACVKETEGDGKTSKLGMRGSEGAAGSTGANLGDGANLDALQGLAENLNSMLKAADDDHTNSHDAG</sequence>
<evidence type="ECO:0000256" key="1">
    <source>
        <dbReference type="ARBA" id="ARBA00006484"/>
    </source>
</evidence>
<dbReference type="InterPro" id="IPR036291">
    <property type="entry name" value="NAD(P)-bd_dom_sf"/>
</dbReference>
<feature type="region of interest" description="Disordered" evidence="3">
    <location>
        <begin position="586"/>
        <end position="611"/>
    </location>
</feature>
<evidence type="ECO:0000256" key="2">
    <source>
        <dbReference type="ARBA" id="ARBA00023002"/>
    </source>
</evidence>
<dbReference type="AlphaFoldDB" id="A0A0G4G4D9"/>
<dbReference type="PRINTS" id="PR00081">
    <property type="entry name" value="GDHRDH"/>
</dbReference>
<protein>
    <submittedName>
        <fullName evidence="5">Uncharacterized protein</fullName>
    </submittedName>
</protein>
<name>A0A0G4G4D9_9ALVE</name>
<keyword evidence="4" id="KW-0732">Signal</keyword>
<dbReference type="SUPFAM" id="SSF51735">
    <property type="entry name" value="NAD(P)-binding Rossmann-fold domains"/>
    <property type="match status" value="1"/>
</dbReference>
<dbReference type="GO" id="GO:0016491">
    <property type="term" value="F:oxidoreductase activity"/>
    <property type="evidence" value="ECO:0007669"/>
    <property type="project" value="UniProtKB-KW"/>
</dbReference>
<evidence type="ECO:0000313" key="5">
    <source>
        <dbReference type="EMBL" id="CEM22799.1"/>
    </source>
</evidence>
<organism evidence="5">
    <name type="scientific">Chromera velia CCMP2878</name>
    <dbReference type="NCBI Taxonomy" id="1169474"/>
    <lineage>
        <taxon>Eukaryota</taxon>
        <taxon>Sar</taxon>
        <taxon>Alveolata</taxon>
        <taxon>Colpodellida</taxon>
        <taxon>Chromeraceae</taxon>
        <taxon>Chromera</taxon>
    </lineage>
</organism>
<evidence type="ECO:0000256" key="4">
    <source>
        <dbReference type="SAM" id="SignalP"/>
    </source>
</evidence>
<reference evidence="5" key="1">
    <citation type="submission" date="2014-11" db="EMBL/GenBank/DDBJ databases">
        <authorList>
            <person name="Otto D Thomas"/>
            <person name="Naeem Raeece"/>
        </authorList>
    </citation>
    <scope>NUCLEOTIDE SEQUENCE</scope>
</reference>
<dbReference type="PANTHER" id="PTHR44196:SF1">
    <property type="entry name" value="DEHYDROGENASE_REDUCTASE SDR FAMILY MEMBER 7B"/>
    <property type="match status" value="1"/>
</dbReference>
<feature type="chain" id="PRO_5005190186" evidence="4">
    <location>
        <begin position="22"/>
        <end position="647"/>
    </location>
</feature>
<dbReference type="EMBL" id="CDMZ01000859">
    <property type="protein sequence ID" value="CEM22799.1"/>
    <property type="molecule type" value="Genomic_DNA"/>
</dbReference>
<feature type="signal peptide" evidence="4">
    <location>
        <begin position="1"/>
        <end position="21"/>
    </location>
</feature>
<keyword evidence="2" id="KW-0560">Oxidoreductase</keyword>
<accession>A0A0G4G4D9</accession>
<dbReference type="PANTHER" id="PTHR44196">
    <property type="entry name" value="DEHYDROGENASE/REDUCTASE SDR FAMILY MEMBER 7B"/>
    <property type="match status" value="1"/>
</dbReference>
<evidence type="ECO:0000256" key="3">
    <source>
        <dbReference type="SAM" id="MobiDB-lite"/>
    </source>
</evidence>
<gene>
    <name evidence="5" type="ORF">Cvel_20093</name>
</gene>
<dbReference type="GO" id="GO:0016020">
    <property type="term" value="C:membrane"/>
    <property type="evidence" value="ECO:0007669"/>
    <property type="project" value="TreeGrafter"/>
</dbReference>
<dbReference type="PhylomeDB" id="A0A0G4G4D9"/>
<comment type="similarity">
    <text evidence="1">Belongs to the short-chain dehydrogenases/reductases (SDR) family.</text>
</comment>
<dbReference type="Gene3D" id="3.40.50.720">
    <property type="entry name" value="NAD(P)-binding Rossmann-like Domain"/>
    <property type="match status" value="1"/>
</dbReference>
<dbReference type="VEuPathDB" id="CryptoDB:Cvel_20093"/>
<proteinExistence type="inferred from homology"/>
<dbReference type="InterPro" id="IPR002347">
    <property type="entry name" value="SDR_fam"/>
</dbReference>